<feature type="coiled-coil region" evidence="1">
    <location>
        <begin position="217"/>
        <end position="314"/>
    </location>
</feature>
<accession>D8SBR3</accession>
<dbReference type="AlphaFoldDB" id="D8SBR3"/>
<dbReference type="EMBL" id="GL377611">
    <property type="protein sequence ID" value="EFJ18053.1"/>
    <property type="molecule type" value="Genomic_DNA"/>
</dbReference>
<evidence type="ECO:0000313" key="2">
    <source>
        <dbReference type="EMBL" id="EFJ18053.1"/>
    </source>
</evidence>
<gene>
    <name evidence="2" type="ORF">SELMODRAFT_420359</name>
</gene>
<protein>
    <submittedName>
        <fullName evidence="2">Uncharacterized protein</fullName>
    </submittedName>
</protein>
<reference evidence="2 3" key="1">
    <citation type="journal article" date="2011" name="Science">
        <title>The Selaginella genome identifies genetic changes associated with the evolution of vascular plants.</title>
        <authorList>
            <person name="Banks J.A."/>
            <person name="Nishiyama T."/>
            <person name="Hasebe M."/>
            <person name="Bowman J.L."/>
            <person name="Gribskov M."/>
            <person name="dePamphilis C."/>
            <person name="Albert V.A."/>
            <person name="Aono N."/>
            <person name="Aoyama T."/>
            <person name="Ambrose B.A."/>
            <person name="Ashton N.W."/>
            <person name="Axtell M.J."/>
            <person name="Barker E."/>
            <person name="Barker M.S."/>
            <person name="Bennetzen J.L."/>
            <person name="Bonawitz N.D."/>
            <person name="Chapple C."/>
            <person name="Cheng C."/>
            <person name="Correa L.G."/>
            <person name="Dacre M."/>
            <person name="DeBarry J."/>
            <person name="Dreyer I."/>
            <person name="Elias M."/>
            <person name="Engstrom E.M."/>
            <person name="Estelle M."/>
            <person name="Feng L."/>
            <person name="Finet C."/>
            <person name="Floyd S.K."/>
            <person name="Frommer W.B."/>
            <person name="Fujita T."/>
            <person name="Gramzow L."/>
            <person name="Gutensohn M."/>
            <person name="Harholt J."/>
            <person name="Hattori M."/>
            <person name="Heyl A."/>
            <person name="Hirai T."/>
            <person name="Hiwatashi Y."/>
            <person name="Ishikawa M."/>
            <person name="Iwata M."/>
            <person name="Karol K.G."/>
            <person name="Koehler B."/>
            <person name="Kolukisaoglu U."/>
            <person name="Kubo M."/>
            <person name="Kurata T."/>
            <person name="Lalonde S."/>
            <person name="Li K."/>
            <person name="Li Y."/>
            <person name="Litt A."/>
            <person name="Lyons E."/>
            <person name="Manning G."/>
            <person name="Maruyama T."/>
            <person name="Michael T.P."/>
            <person name="Mikami K."/>
            <person name="Miyazaki S."/>
            <person name="Morinaga S."/>
            <person name="Murata T."/>
            <person name="Mueller-Roeber B."/>
            <person name="Nelson D.R."/>
            <person name="Obara M."/>
            <person name="Oguri Y."/>
            <person name="Olmstead R.G."/>
            <person name="Onodera N."/>
            <person name="Petersen B.L."/>
            <person name="Pils B."/>
            <person name="Prigge M."/>
            <person name="Rensing S.A."/>
            <person name="Riano-Pachon D.M."/>
            <person name="Roberts A.W."/>
            <person name="Sato Y."/>
            <person name="Scheller H.V."/>
            <person name="Schulz B."/>
            <person name="Schulz C."/>
            <person name="Shakirov E.V."/>
            <person name="Shibagaki N."/>
            <person name="Shinohara N."/>
            <person name="Shippen D.E."/>
            <person name="Soerensen I."/>
            <person name="Sotooka R."/>
            <person name="Sugimoto N."/>
            <person name="Sugita M."/>
            <person name="Sumikawa N."/>
            <person name="Tanurdzic M."/>
            <person name="Theissen G."/>
            <person name="Ulvskov P."/>
            <person name="Wakazuki S."/>
            <person name="Weng J.K."/>
            <person name="Willats W.W."/>
            <person name="Wipf D."/>
            <person name="Wolf P.G."/>
            <person name="Yang L."/>
            <person name="Zimmer A.D."/>
            <person name="Zhu Q."/>
            <person name="Mitros T."/>
            <person name="Hellsten U."/>
            <person name="Loque D."/>
            <person name="Otillar R."/>
            <person name="Salamov A."/>
            <person name="Schmutz J."/>
            <person name="Shapiro H."/>
            <person name="Lindquist E."/>
            <person name="Lucas S."/>
            <person name="Rokhsar D."/>
            <person name="Grigoriev I.V."/>
        </authorList>
    </citation>
    <scope>NUCLEOTIDE SEQUENCE [LARGE SCALE GENOMIC DNA]</scope>
</reference>
<feature type="coiled-coil region" evidence="1">
    <location>
        <begin position="365"/>
        <end position="406"/>
    </location>
</feature>
<dbReference type="Gramene" id="EFJ18053">
    <property type="protein sequence ID" value="EFJ18053"/>
    <property type="gene ID" value="SELMODRAFT_420359"/>
</dbReference>
<sequence>MDSSAVLKVASIQSQKRRKKGPLTCSSSSNTKYWAELAQHQQEHSLEEKGLKYATREGVRNSHSRGTVREQQKGYGNQLLTLRAELSEKELQLVEIQQQHNKLICRSTDAFKRLEVAIKTKDQVIWQLHQALQNKKNDLERHDKLFDEEKQVLLQKTQEKNNIELEEKDTEITLLRARSASQIQELHRQEEIIGSMKQELQAKDNNALPPPHMLNKMDALIAQVQSLESSLQNKEVELESQKKLCSELKTLVWKRECMIGQLQVTEQQLQTSLMRQTEAYNSLENFNEKLQAEKLQTQKNLNELKKEVETLGSAPAEDQQLKVQRLNQVSFYKEAILQNQRRQIHEIQRALHAKDAALNSQSRKFQLQHEENQKLIEDYEMLKQEYAALKQEKNQLDLSLANLDALVAAKRQYSMNQDIIEIAVQDEKDIINTLTNATSNTENRFKSPEQNRTVAGVDSELLSIEEEIGKREKEWRQTEAKMRAELCRRIAQLNELENYRPESKQHQFALICSNNYCEAKGVEAIKFTL</sequence>
<dbReference type="Proteomes" id="UP000001514">
    <property type="component" value="Unassembled WGS sequence"/>
</dbReference>
<feature type="coiled-coil region" evidence="1">
    <location>
        <begin position="79"/>
        <end position="106"/>
    </location>
</feature>
<keyword evidence="1" id="KW-0175">Coiled coil</keyword>
<proteinExistence type="predicted"/>
<dbReference type="InParanoid" id="D8SBR3"/>
<dbReference type="HOGENOM" id="CLU_448641_0_0_1"/>
<name>D8SBR3_SELML</name>
<evidence type="ECO:0000256" key="1">
    <source>
        <dbReference type="SAM" id="Coils"/>
    </source>
</evidence>
<organism evidence="3">
    <name type="scientific">Selaginella moellendorffii</name>
    <name type="common">Spikemoss</name>
    <dbReference type="NCBI Taxonomy" id="88036"/>
    <lineage>
        <taxon>Eukaryota</taxon>
        <taxon>Viridiplantae</taxon>
        <taxon>Streptophyta</taxon>
        <taxon>Embryophyta</taxon>
        <taxon>Tracheophyta</taxon>
        <taxon>Lycopodiopsida</taxon>
        <taxon>Selaginellales</taxon>
        <taxon>Selaginellaceae</taxon>
        <taxon>Selaginella</taxon>
    </lineage>
</organism>
<dbReference type="eggNOG" id="ENOG502SQ42">
    <property type="taxonomic scope" value="Eukaryota"/>
</dbReference>
<dbReference type="KEGG" id="smo:SELMODRAFT_420359"/>
<evidence type="ECO:0000313" key="3">
    <source>
        <dbReference type="Proteomes" id="UP000001514"/>
    </source>
</evidence>
<keyword evidence="3" id="KW-1185">Reference proteome</keyword>